<proteinExistence type="predicted"/>
<dbReference type="EMBL" id="LZIN01000009">
    <property type="protein sequence ID" value="OBG10175.1"/>
    <property type="molecule type" value="Genomic_DNA"/>
</dbReference>
<organism evidence="1 2">
    <name type="scientific">Mycolicibacter sinensis (strain JDM601)</name>
    <name type="common">Mycobacterium sinense</name>
    <dbReference type="NCBI Taxonomy" id="875328"/>
    <lineage>
        <taxon>Bacteria</taxon>
        <taxon>Bacillati</taxon>
        <taxon>Actinomycetota</taxon>
        <taxon>Actinomycetes</taxon>
        <taxon>Mycobacteriales</taxon>
        <taxon>Mycobacteriaceae</taxon>
        <taxon>Mycolicibacter</taxon>
    </lineage>
</organism>
<dbReference type="AlphaFoldDB" id="A0A1A2DX51"/>
<accession>A0A1A2DX51</accession>
<name>A0A1A2DX51_MYCSD</name>
<dbReference type="RefSeq" id="WP_064853452.1">
    <property type="nucleotide sequence ID" value="NZ_LZIM01000105.1"/>
</dbReference>
<protein>
    <submittedName>
        <fullName evidence="1">Uncharacterized protein</fullName>
    </submittedName>
</protein>
<gene>
    <name evidence="1" type="ORF">A5771_20875</name>
</gene>
<dbReference type="OrthoDB" id="3692101at2"/>
<sequence>MPAAMPEGRFVIDGPNPDNAAIRVWTDDYIRFERLPAWQKHVRDQIRSRSRQLEPEAGQVLHATFCGAKLPNADVENLVIYNIDTFRVASSNGIRFEYGDLVPPTDQGDEHRFYYRYALASRADALTHWQKGRALAAFGWTDLGAFKAEKQLAQVWLALWRGEAQAFFPVIAPNSPFGVRIEVRVPRHRRPQPVWGSWVKGIVDGVICAFETHTDTAVLPEVAARLTKILPAQPEEIEGYLRDDHRAVLGARPRLVSPYRAGVKWDPDDHLCVAGELLAATPESAEEGWAIKGEIFELSR</sequence>
<dbReference type="Proteomes" id="UP000093985">
    <property type="component" value="Unassembled WGS sequence"/>
</dbReference>
<evidence type="ECO:0000313" key="2">
    <source>
        <dbReference type="Proteomes" id="UP000093985"/>
    </source>
</evidence>
<reference evidence="2" key="1">
    <citation type="submission" date="2016-06" db="EMBL/GenBank/DDBJ databases">
        <authorList>
            <person name="Sutton G."/>
            <person name="Brinkac L."/>
            <person name="Sanka R."/>
            <person name="Adams M."/>
            <person name="Lau E."/>
            <person name="Mehaffy C."/>
            <person name="Tameris M."/>
            <person name="Hatherill M."/>
            <person name="Hanekom W."/>
            <person name="Mahomed H."/>
            <person name="Mcshane H."/>
        </authorList>
    </citation>
    <scope>NUCLEOTIDE SEQUENCE [LARGE SCALE GENOMIC DNA]</scope>
    <source>
        <strain evidence="2">852014-51077_SCH5608930-a</strain>
    </source>
</reference>
<evidence type="ECO:0000313" key="1">
    <source>
        <dbReference type="EMBL" id="OBG10175.1"/>
    </source>
</evidence>
<comment type="caution">
    <text evidence="1">The sequence shown here is derived from an EMBL/GenBank/DDBJ whole genome shotgun (WGS) entry which is preliminary data.</text>
</comment>